<dbReference type="PROSITE" id="PS01047">
    <property type="entry name" value="HMA_1"/>
    <property type="match status" value="1"/>
</dbReference>
<dbReference type="InterPro" id="IPR036163">
    <property type="entry name" value="HMA_dom_sf"/>
</dbReference>
<dbReference type="InterPro" id="IPR017969">
    <property type="entry name" value="Heavy-metal-associated_CS"/>
</dbReference>
<evidence type="ECO:0000256" key="1">
    <source>
        <dbReference type="ARBA" id="ARBA00022723"/>
    </source>
</evidence>
<evidence type="ECO:0000313" key="3">
    <source>
        <dbReference type="EMBL" id="MCK8780441.1"/>
    </source>
</evidence>
<reference evidence="3 4" key="1">
    <citation type="submission" date="2022-04" db="EMBL/GenBank/DDBJ databases">
        <title>Rhizobium coralii sp. nov., isolated from coral Turbinaria peltata.</title>
        <authorList>
            <person name="Sun H."/>
        </authorList>
    </citation>
    <scope>NUCLEOTIDE SEQUENCE [LARGE SCALE GENOMIC DNA]</scope>
    <source>
        <strain evidence="3 4">NTR19</strain>
    </source>
</reference>
<dbReference type="InterPro" id="IPR006121">
    <property type="entry name" value="HMA_dom"/>
</dbReference>
<name>A0ABT0IRD5_9HYPH</name>
<proteinExistence type="predicted"/>
<keyword evidence="1" id="KW-0479">Metal-binding</keyword>
<dbReference type="CDD" id="cd00371">
    <property type="entry name" value="HMA"/>
    <property type="match status" value="1"/>
</dbReference>
<comment type="caution">
    <text evidence="3">The sequence shown here is derived from an EMBL/GenBank/DDBJ whole genome shotgun (WGS) entry which is preliminary data.</text>
</comment>
<evidence type="ECO:0000313" key="4">
    <source>
        <dbReference type="Proteomes" id="UP001202827"/>
    </source>
</evidence>
<protein>
    <submittedName>
        <fullName evidence="3">Heavy-metal-associated domain-containing protein</fullName>
    </submittedName>
</protein>
<dbReference type="Proteomes" id="UP001202827">
    <property type="component" value="Unassembled WGS sequence"/>
</dbReference>
<dbReference type="RefSeq" id="WP_248683078.1">
    <property type="nucleotide sequence ID" value="NZ_JALPRY010000012.1"/>
</dbReference>
<accession>A0ABT0IRD5</accession>
<dbReference type="Gene3D" id="3.30.70.100">
    <property type="match status" value="1"/>
</dbReference>
<evidence type="ECO:0000259" key="2">
    <source>
        <dbReference type="PROSITE" id="PS50846"/>
    </source>
</evidence>
<sequence length="66" mass="6891">MPAIFNVPDMTCGHCEKTVRGALEEALPGAPVTVDLGAHRVTVEGDAVKAEDAIREAGYSPERVAA</sequence>
<dbReference type="PROSITE" id="PS50846">
    <property type="entry name" value="HMA_2"/>
    <property type="match status" value="1"/>
</dbReference>
<dbReference type="SUPFAM" id="SSF55008">
    <property type="entry name" value="HMA, heavy metal-associated domain"/>
    <property type="match status" value="1"/>
</dbReference>
<keyword evidence="4" id="KW-1185">Reference proteome</keyword>
<dbReference type="EMBL" id="JALPRY010000012">
    <property type="protein sequence ID" value="MCK8780441.1"/>
    <property type="molecule type" value="Genomic_DNA"/>
</dbReference>
<feature type="domain" description="HMA" evidence="2">
    <location>
        <begin position="1"/>
        <end position="66"/>
    </location>
</feature>
<gene>
    <name evidence="3" type="ORF">M0654_10640</name>
</gene>
<organism evidence="3 4">
    <name type="scientific">Neorhizobium turbinariae</name>
    <dbReference type="NCBI Taxonomy" id="2937795"/>
    <lineage>
        <taxon>Bacteria</taxon>
        <taxon>Pseudomonadati</taxon>
        <taxon>Pseudomonadota</taxon>
        <taxon>Alphaproteobacteria</taxon>
        <taxon>Hyphomicrobiales</taxon>
        <taxon>Rhizobiaceae</taxon>
        <taxon>Rhizobium/Agrobacterium group</taxon>
        <taxon>Neorhizobium</taxon>
    </lineage>
</organism>
<dbReference type="Pfam" id="PF00403">
    <property type="entry name" value="HMA"/>
    <property type="match status" value="1"/>
</dbReference>